<dbReference type="SUPFAM" id="SSF52540">
    <property type="entry name" value="P-loop containing nucleoside triphosphate hydrolases"/>
    <property type="match status" value="1"/>
</dbReference>
<evidence type="ECO:0000259" key="1">
    <source>
        <dbReference type="Pfam" id="PF05272"/>
    </source>
</evidence>
<dbReference type="InterPro" id="IPR027417">
    <property type="entry name" value="P-loop_NTPase"/>
</dbReference>
<dbReference type="PANTHER" id="PTHR34985:SF1">
    <property type="entry name" value="SLR0554 PROTEIN"/>
    <property type="match status" value="1"/>
</dbReference>
<gene>
    <name evidence="2" type="ORF">DCC88_03585</name>
</gene>
<dbReference type="EMBL" id="QOVW01000034">
    <property type="protein sequence ID" value="RDB36731.1"/>
    <property type="molecule type" value="Genomic_DNA"/>
</dbReference>
<dbReference type="InterPro" id="IPR007936">
    <property type="entry name" value="VapE-like_dom"/>
</dbReference>
<keyword evidence="3" id="KW-1185">Reference proteome</keyword>
<proteinExistence type="predicted"/>
<dbReference type="Pfam" id="PF05272">
    <property type="entry name" value="VapE-like_dom"/>
    <property type="match status" value="1"/>
</dbReference>
<reference evidence="2" key="1">
    <citation type="submission" date="2018-04" db="EMBL/GenBank/DDBJ databases">
        <title>Draft genome sequence of the Candidatus Spirobacillus cienkowskii, a pathogen of freshwater Daphnia species, reconstructed from hemolymph metagenomic reads.</title>
        <authorList>
            <person name="Bresciani L."/>
            <person name="Lemos L.N."/>
            <person name="Wale N."/>
            <person name="Lin J.Y."/>
            <person name="Fernandes G.R."/>
            <person name="Duffy M.A."/>
            <person name="Rodrigues J.M."/>
        </authorList>
    </citation>
    <scope>NUCLEOTIDE SEQUENCE [LARGE SCALE GENOMIC DNA]</scope>
    <source>
        <strain evidence="2">Binning01</strain>
    </source>
</reference>
<dbReference type="AlphaFoldDB" id="A0A369KQ41"/>
<name>A0A369KQ41_9BACT</name>
<evidence type="ECO:0000313" key="3">
    <source>
        <dbReference type="Proteomes" id="UP000253934"/>
    </source>
</evidence>
<feature type="domain" description="Virulence-associated protein E-like" evidence="1">
    <location>
        <begin position="129"/>
        <end position="297"/>
    </location>
</feature>
<evidence type="ECO:0000313" key="2">
    <source>
        <dbReference type="EMBL" id="RDB36731.1"/>
    </source>
</evidence>
<protein>
    <recommendedName>
        <fullName evidence="1">Virulence-associated protein E-like domain-containing protein</fullName>
    </recommendedName>
</protein>
<dbReference type="Proteomes" id="UP000253934">
    <property type="component" value="Unassembled WGS sequence"/>
</dbReference>
<accession>A0A369KQ41</accession>
<comment type="caution">
    <text evidence="2">The sequence shown here is derived from an EMBL/GenBank/DDBJ whole genome shotgun (WGS) entry which is preliminary data.</text>
</comment>
<sequence length="443" mass="52078">MKQYNIGFENNQVENIKKYRQEKNNNLKNIVTAKSIDELLRKEVLKYKQKGFSQLRITEYIFQNSLKNLYYYESNKEHPTKRIRFHKEHILNTISVMDYEIAFQNLEEIKKKINYKGSSYQNTISIFTKFILPALNCDSQNHPEIIAKVLMHFIWQVKRKLNNLKVQNHLCPVFINVHQGVGKTEFVKNFCKPFSQFDSFFLNKSVGEIVDSREIASNLERNILFLDELAQAEKSDISYLKNIITTETLSPRILGSNKTIHVENKSTFIATANVLNLAEKIKDDTGNRRFFPVEVKSFKEISVLYCALENLNYLTENEKKQGYLYPLNFDGTWLWTLVDENWKCFLSLEEIAAIQKKHTILADVDEFIEMFSITIDKNSSAILISDLFYVFKKLFPKSKFDQIKSFSNEMTKRFSEAKVYNAGQRKKNTGFHLSINETFRLYF</sequence>
<dbReference type="PANTHER" id="PTHR34985">
    <property type="entry name" value="SLR0554 PROTEIN"/>
    <property type="match status" value="1"/>
</dbReference>
<organism evidence="2 3">
    <name type="scientific">Spirobacillus cienkowskii</name>
    <dbReference type="NCBI Taxonomy" id="495820"/>
    <lineage>
        <taxon>Bacteria</taxon>
        <taxon>Pseudomonadati</taxon>
        <taxon>Bdellovibrionota</taxon>
        <taxon>Oligoflexia</taxon>
        <taxon>Silvanigrellales</taxon>
        <taxon>Spirobacillus</taxon>
    </lineage>
</organism>